<name>D1AV70_STRM9</name>
<evidence type="ECO:0000313" key="7">
    <source>
        <dbReference type="Proteomes" id="UP000002072"/>
    </source>
</evidence>
<keyword evidence="7" id="KW-1185">Reference proteome</keyword>
<keyword evidence="3 5" id="KW-0472">Membrane</keyword>
<feature type="transmembrane region" description="Helical" evidence="5">
    <location>
        <begin position="54"/>
        <end position="73"/>
    </location>
</feature>
<protein>
    <recommendedName>
        <fullName evidence="8">P-type conjugative transfer protein TrbL</fullName>
    </recommendedName>
</protein>
<evidence type="ECO:0000256" key="3">
    <source>
        <dbReference type="ARBA" id="ARBA00023136"/>
    </source>
</evidence>
<dbReference type="AlphaFoldDB" id="D1AV70"/>
<dbReference type="InterPro" id="IPR007688">
    <property type="entry name" value="Conjugal_tfr_TrbL/VirB6"/>
</dbReference>
<evidence type="ECO:0008006" key="8">
    <source>
        <dbReference type="Google" id="ProtNLM"/>
    </source>
</evidence>
<gene>
    <name evidence="6" type="ordered locus">Smon_1175</name>
</gene>
<dbReference type="RefSeq" id="WP_012859177.1">
    <property type="nucleotide sequence ID" value="NC_013515.1"/>
</dbReference>
<keyword evidence="1 5" id="KW-0812">Transmembrane</keyword>
<organism evidence="6 7">
    <name type="scientific">Streptobacillus moniliformis (strain ATCC 14647 / DSM 12112 / NCTC 10651 / 9901)</name>
    <dbReference type="NCBI Taxonomy" id="519441"/>
    <lineage>
        <taxon>Bacteria</taxon>
        <taxon>Fusobacteriati</taxon>
        <taxon>Fusobacteriota</taxon>
        <taxon>Fusobacteriia</taxon>
        <taxon>Fusobacteriales</taxon>
        <taxon>Leptotrichiaceae</taxon>
        <taxon>Streptobacillus</taxon>
    </lineage>
</organism>
<dbReference type="GeneID" id="29673542"/>
<proteinExistence type="predicted"/>
<feature type="transmembrane region" description="Helical" evidence="5">
    <location>
        <begin position="136"/>
        <end position="157"/>
    </location>
</feature>
<evidence type="ECO:0000256" key="1">
    <source>
        <dbReference type="ARBA" id="ARBA00022692"/>
    </source>
</evidence>
<dbReference type="EMBL" id="CP001779">
    <property type="protein sequence ID" value="ACZ01630.1"/>
    <property type="molecule type" value="Genomic_DNA"/>
</dbReference>
<feature type="transmembrane region" description="Helical" evidence="5">
    <location>
        <begin position="20"/>
        <end position="42"/>
    </location>
</feature>
<dbReference type="STRING" id="519441.Smon_1175"/>
<sequence>MINNFVQIFSDMLSTGVLRTVSIVLFFMSVIASIDFILAFIFEYSNDFMSFIKVFLTKIFRYSIFFAIARYYVPVTDEFVNIIFRIGYLFFPSGRVPRGRVGLPDFDEIFKFLYAGVTHIRKDWEKLSWTQVGGQLTYLIIVLIVIFAIFLIIKEIIVNFVELKIIIALGVLLLPFNVFEQTKSIGSKLFHALLNSAGKLLVSICITGVTLQILQNNTFKSNGLIGVQIGNAISWTFLLGLAAYLVTNSRELGSMLINGTGSGNANNIFGQAMSTAISGGTAAVGGAVVGASAIKGGLSKGTAAFKDGKNMKGIFNAAIKGMKEGSTIAKSGRLGKLGGKLSRGLQNTVGYASGSRSVMNAASDIWGATAGTTSEQVMHDGEAFATMKENLGYDEVGKASDYVGTFDAVKEAFKEARDSFRTDKTSDMPHSKYERYKEAFKTFREKMSNPNTKQDLYEKAVDKVNDKHKIHETRRNYMNERRYNPYTTNEQGQRVKKDIWNEDIGKEILKDNSNKRDDETNNRNQYK</sequence>
<dbReference type="HOGENOM" id="CLU_516699_0_0_0"/>
<keyword evidence="2 5" id="KW-1133">Transmembrane helix</keyword>
<reference evidence="6 7" key="1">
    <citation type="journal article" date="2009" name="Stand. Genomic Sci.">
        <title>Complete genome sequence of Streptobacillus moniliformis type strain (9901T).</title>
        <authorList>
            <person name="Nolan M."/>
            <person name="Gronow S."/>
            <person name="Lapidus A."/>
            <person name="Ivanova N."/>
            <person name="Copeland A."/>
            <person name="Lucas S."/>
            <person name="Del Rio T.G."/>
            <person name="Chen F."/>
            <person name="Tice H."/>
            <person name="Pitluck S."/>
            <person name="Cheng J.F."/>
            <person name="Sims D."/>
            <person name="Meincke L."/>
            <person name="Bruce D."/>
            <person name="Goodwin L."/>
            <person name="Brettin T."/>
            <person name="Han C."/>
            <person name="Detter J.C."/>
            <person name="Ovchinikova G."/>
            <person name="Pati A."/>
            <person name="Mavromatis K."/>
            <person name="Mikhailova N."/>
            <person name="Chen A."/>
            <person name="Palaniappan K."/>
            <person name="Land M."/>
            <person name="Hauser L."/>
            <person name="Chang Y.J."/>
            <person name="Jeffries C.D."/>
            <person name="Rohde M."/>
            <person name="Sproer C."/>
            <person name="Goker M."/>
            <person name="Bristow J."/>
            <person name="Eisen J.A."/>
            <person name="Markowitz V."/>
            <person name="Hugenholtz P."/>
            <person name="Kyrpides N.C."/>
            <person name="Klenk H.P."/>
            <person name="Chain P."/>
        </authorList>
    </citation>
    <scope>NUCLEOTIDE SEQUENCE [LARGE SCALE GENOMIC DNA]</scope>
    <source>
        <strain evidence="7">ATCC 14647 / DSM 12112 / NCTC 10651 / 9901</strain>
    </source>
</reference>
<feature type="transmembrane region" description="Helical" evidence="5">
    <location>
        <begin position="192"/>
        <end position="213"/>
    </location>
</feature>
<feature type="transmembrane region" description="Helical" evidence="5">
    <location>
        <begin position="163"/>
        <end position="180"/>
    </location>
</feature>
<evidence type="ECO:0000256" key="4">
    <source>
        <dbReference type="SAM" id="MobiDB-lite"/>
    </source>
</evidence>
<dbReference type="GO" id="GO:0030255">
    <property type="term" value="P:protein secretion by the type IV secretion system"/>
    <property type="evidence" value="ECO:0007669"/>
    <property type="project" value="InterPro"/>
</dbReference>
<evidence type="ECO:0000256" key="5">
    <source>
        <dbReference type="SAM" id="Phobius"/>
    </source>
</evidence>
<evidence type="ECO:0000313" key="6">
    <source>
        <dbReference type="EMBL" id="ACZ01630.1"/>
    </source>
</evidence>
<feature type="compositionally biased region" description="Basic and acidic residues" evidence="4">
    <location>
        <begin position="493"/>
        <end position="521"/>
    </location>
</feature>
<dbReference type="eggNOG" id="COG3846">
    <property type="taxonomic scope" value="Bacteria"/>
</dbReference>
<evidence type="ECO:0000256" key="2">
    <source>
        <dbReference type="ARBA" id="ARBA00022989"/>
    </source>
</evidence>
<feature type="transmembrane region" description="Helical" evidence="5">
    <location>
        <begin position="225"/>
        <end position="246"/>
    </location>
</feature>
<feature type="region of interest" description="Disordered" evidence="4">
    <location>
        <begin position="489"/>
        <end position="527"/>
    </location>
</feature>
<dbReference type="Proteomes" id="UP000002072">
    <property type="component" value="Chromosome"/>
</dbReference>
<dbReference type="Pfam" id="PF04610">
    <property type="entry name" value="TrbL"/>
    <property type="match status" value="1"/>
</dbReference>
<dbReference type="KEGG" id="smf:Smon_1175"/>
<dbReference type="OrthoDB" id="95254at2"/>
<accession>D1AV70</accession>